<evidence type="ECO:0000259" key="4">
    <source>
        <dbReference type="PROSITE" id="PS50181"/>
    </source>
</evidence>
<feature type="repeat" description="WD" evidence="3">
    <location>
        <begin position="252"/>
        <end position="291"/>
    </location>
</feature>
<dbReference type="Proteomes" id="UP000011083">
    <property type="component" value="Unassembled WGS sequence"/>
</dbReference>
<dbReference type="InterPro" id="IPR036047">
    <property type="entry name" value="F-box-like_dom_sf"/>
</dbReference>
<evidence type="ECO:0000313" key="6">
    <source>
        <dbReference type="Proteomes" id="UP000011083"/>
    </source>
</evidence>
<dbReference type="PROSITE" id="PS50082">
    <property type="entry name" value="WD_REPEATS_2"/>
    <property type="match status" value="6"/>
</dbReference>
<keyword evidence="1 3" id="KW-0853">WD repeat</keyword>
<dbReference type="Pfam" id="PF00400">
    <property type="entry name" value="WD40"/>
    <property type="match status" value="6"/>
</dbReference>
<dbReference type="InterPro" id="IPR015943">
    <property type="entry name" value="WD40/YVTN_repeat-like_dom_sf"/>
</dbReference>
<feature type="repeat" description="WD" evidence="3">
    <location>
        <begin position="172"/>
        <end position="202"/>
    </location>
</feature>
<dbReference type="Pfam" id="PF12937">
    <property type="entry name" value="F-box-like"/>
    <property type="match status" value="1"/>
</dbReference>
<dbReference type="InterPro" id="IPR036322">
    <property type="entry name" value="WD40_repeat_dom_sf"/>
</dbReference>
<feature type="repeat" description="WD" evidence="3">
    <location>
        <begin position="337"/>
        <end position="369"/>
    </location>
</feature>
<dbReference type="PROSITE" id="PS00678">
    <property type="entry name" value="WD_REPEATS_1"/>
    <property type="match status" value="1"/>
</dbReference>
<feature type="repeat" description="WD" evidence="3">
    <location>
        <begin position="211"/>
        <end position="250"/>
    </location>
</feature>
<dbReference type="InterPro" id="IPR020472">
    <property type="entry name" value="WD40_PAC1"/>
</dbReference>
<dbReference type="SUPFAM" id="SSF81383">
    <property type="entry name" value="F-box domain"/>
    <property type="match status" value="1"/>
</dbReference>
<dbReference type="InterPro" id="IPR001810">
    <property type="entry name" value="F-box_dom"/>
</dbReference>
<feature type="repeat" description="WD" evidence="3">
    <location>
        <begin position="379"/>
        <end position="411"/>
    </location>
</feature>
<dbReference type="VEuPathDB" id="AmoebaDB:ACA1_089770"/>
<protein>
    <submittedName>
        <fullName evidence="5">Fbox domain containing protein</fullName>
    </submittedName>
</protein>
<dbReference type="PROSITE" id="PS50181">
    <property type="entry name" value="FBOX"/>
    <property type="match status" value="1"/>
</dbReference>
<feature type="domain" description="F-box" evidence="4">
    <location>
        <begin position="29"/>
        <end position="75"/>
    </location>
</feature>
<dbReference type="SMART" id="SM00256">
    <property type="entry name" value="FBOX"/>
    <property type="match status" value="1"/>
</dbReference>
<dbReference type="InterPro" id="IPR019775">
    <property type="entry name" value="WD40_repeat_CS"/>
</dbReference>
<gene>
    <name evidence="5" type="ORF">ACA1_089770</name>
</gene>
<dbReference type="InterPro" id="IPR001680">
    <property type="entry name" value="WD40_rpt"/>
</dbReference>
<dbReference type="OrthoDB" id="674604at2759"/>
<reference evidence="5 6" key="1">
    <citation type="journal article" date="2013" name="Genome Biol.">
        <title>Genome of Acanthamoeba castellanii highlights extensive lateral gene transfer and early evolution of tyrosine kinase signaling.</title>
        <authorList>
            <person name="Clarke M."/>
            <person name="Lohan A.J."/>
            <person name="Liu B."/>
            <person name="Lagkouvardos I."/>
            <person name="Roy S."/>
            <person name="Zafar N."/>
            <person name="Bertelli C."/>
            <person name="Schilde C."/>
            <person name="Kianianmomeni A."/>
            <person name="Burglin T.R."/>
            <person name="Frech C."/>
            <person name="Turcotte B."/>
            <person name="Kopec K.O."/>
            <person name="Synnott J.M."/>
            <person name="Choo C."/>
            <person name="Paponov I."/>
            <person name="Finkler A."/>
            <person name="Soon Heng Tan C."/>
            <person name="Hutchins A.P."/>
            <person name="Weinmeier T."/>
            <person name="Rattei T."/>
            <person name="Chu J.S."/>
            <person name="Gimenez G."/>
            <person name="Irimia M."/>
            <person name="Rigden D.J."/>
            <person name="Fitzpatrick D.A."/>
            <person name="Lorenzo-Morales J."/>
            <person name="Bateman A."/>
            <person name="Chiu C.H."/>
            <person name="Tang P."/>
            <person name="Hegemann P."/>
            <person name="Fromm H."/>
            <person name="Raoult D."/>
            <person name="Greub G."/>
            <person name="Miranda-Saavedra D."/>
            <person name="Chen N."/>
            <person name="Nash P."/>
            <person name="Ginger M.L."/>
            <person name="Horn M."/>
            <person name="Schaap P."/>
            <person name="Caler L."/>
            <person name="Loftus B."/>
        </authorList>
    </citation>
    <scope>NUCLEOTIDE SEQUENCE [LARGE SCALE GENOMIC DNA]</scope>
    <source>
        <strain evidence="5 6">Neff</strain>
    </source>
</reference>
<keyword evidence="2" id="KW-0677">Repeat</keyword>
<dbReference type="PROSITE" id="PS50294">
    <property type="entry name" value="WD_REPEATS_REGION"/>
    <property type="match status" value="5"/>
</dbReference>
<dbReference type="STRING" id="1257118.L8GU35"/>
<dbReference type="PANTHER" id="PTHR44436:SF1">
    <property type="entry name" value="F-BOX_WD REPEAT-CONTAINING PROTEIN 2"/>
    <property type="match status" value="1"/>
</dbReference>
<dbReference type="GeneID" id="14917390"/>
<name>L8GU35_ACACF</name>
<keyword evidence="6" id="KW-1185">Reference proteome</keyword>
<dbReference type="PRINTS" id="PR00320">
    <property type="entry name" value="GPROTEINBRPT"/>
</dbReference>
<evidence type="ECO:0000256" key="3">
    <source>
        <dbReference type="PROSITE-ProRule" id="PRU00221"/>
    </source>
</evidence>
<evidence type="ECO:0000256" key="1">
    <source>
        <dbReference type="ARBA" id="ARBA00022574"/>
    </source>
</evidence>
<dbReference type="InterPro" id="IPR042627">
    <property type="entry name" value="FBXW2"/>
</dbReference>
<accession>L8GU35</accession>
<organism evidence="5 6">
    <name type="scientific">Acanthamoeba castellanii (strain ATCC 30010 / Neff)</name>
    <dbReference type="NCBI Taxonomy" id="1257118"/>
    <lineage>
        <taxon>Eukaryota</taxon>
        <taxon>Amoebozoa</taxon>
        <taxon>Discosea</taxon>
        <taxon>Longamoebia</taxon>
        <taxon>Centramoebida</taxon>
        <taxon>Acanthamoebidae</taxon>
        <taxon>Acanthamoeba</taxon>
    </lineage>
</organism>
<proteinExistence type="predicted"/>
<dbReference type="RefSeq" id="XP_004338702.1">
    <property type="nucleotide sequence ID" value="XM_004338654.1"/>
</dbReference>
<feature type="repeat" description="WD" evidence="3">
    <location>
        <begin position="297"/>
        <end position="336"/>
    </location>
</feature>
<dbReference type="Gene3D" id="2.130.10.10">
    <property type="entry name" value="YVTN repeat-like/Quinoprotein amine dehydrogenase"/>
    <property type="match status" value="2"/>
</dbReference>
<dbReference type="SMART" id="SM00320">
    <property type="entry name" value="WD40"/>
    <property type="match status" value="7"/>
</dbReference>
<evidence type="ECO:0000256" key="2">
    <source>
        <dbReference type="ARBA" id="ARBA00022737"/>
    </source>
</evidence>
<dbReference type="PANTHER" id="PTHR44436">
    <property type="entry name" value="F-BOX/WD REPEAT-CONTAINING PROTEIN 2"/>
    <property type="match status" value="1"/>
</dbReference>
<dbReference type="KEGG" id="acan:ACA1_089770"/>
<dbReference type="SUPFAM" id="SSF50978">
    <property type="entry name" value="WD40 repeat-like"/>
    <property type="match status" value="1"/>
</dbReference>
<sequence length="411" mass="46810">MEGWRSVDGSTLRRRDECCYAAEEGSCEGLMVDDLPNEIALHVLSYLGPREVCIVGFVSRHWHKLALDSTLWRSLYMRELHRLPIHFRFAFEADLTPTFVAGSVGRDWREMFKKGCLTKRSWMTGSYTPQDTVTTSSSVYAVKFDEEKVVCGMQDSHIRVYDRKTSKLTLTLSGHRDWVGAVQYDDEKIVSCSGDMHIRVWNWAGVCTKKLKGHTGWVKRLQYDDEVLVSCSGDKSVKLWRWSDTSEPTSTLIGHTDGVMGLQFADNTIVSGSLDGTICMWDADTESRLFTLHNLDKENRRSEVRCLVFDRDAIVSGDSDFMVKIWDWNTGQPRRTLKGHQGYVKYVYVDDYKIVSGGGDGTIRVWDYRGTSDAPLYTIQAHTRDIINMDVHENAFASGSLDDSLKMWLIG</sequence>
<dbReference type="AlphaFoldDB" id="L8GU35"/>
<dbReference type="CDD" id="cd00200">
    <property type="entry name" value="WD40"/>
    <property type="match status" value="1"/>
</dbReference>
<dbReference type="Gene3D" id="1.20.1280.50">
    <property type="match status" value="1"/>
</dbReference>
<dbReference type="EMBL" id="KB007985">
    <property type="protein sequence ID" value="ELR16689.1"/>
    <property type="molecule type" value="Genomic_DNA"/>
</dbReference>
<evidence type="ECO:0000313" key="5">
    <source>
        <dbReference type="EMBL" id="ELR16689.1"/>
    </source>
</evidence>